<feature type="region of interest" description="Disordered" evidence="1">
    <location>
        <begin position="1"/>
        <end position="24"/>
    </location>
</feature>
<sequence length="99" mass="11172">MKFGLPSSHENGRSASNFGKSPSKGWLSVLYVTPLIQEQSNEDKLNLTCGLDAKIVDLCQILDPIGKRYKLQNVYPLLFTTTKQSAKHVLLCKYTRKTR</sequence>
<gene>
    <name evidence="2" type="ORF">AVEN_89569_1</name>
</gene>
<dbReference type="EMBL" id="BGPR01001552">
    <property type="protein sequence ID" value="GBM56577.1"/>
    <property type="molecule type" value="Genomic_DNA"/>
</dbReference>
<evidence type="ECO:0000256" key="1">
    <source>
        <dbReference type="SAM" id="MobiDB-lite"/>
    </source>
</evidence>
<evidence type="ECO:0000313" key="3">
    <source>
        <dbReference type="Proteomes" id="UP000499080"/>
    </source>
</evidence>
<name>A0A4Y2GTV8_ARAVE</name>
<accession>A0A4Y2GTV8</accession>
<reference evidence="2 3" key="1">
    <citation type="journal article" date="2019" name="Sci. Rep.">
        <title>Orb-weaving spider Araneus ventricosus genome elucidates the spidroin gene catalogue.</title>
        <authorList>
            <person name="Kono N."/>
            <person name="Nakamura H."/>
            <person name="Ohtoshi R."/>
            <person name="Moran D.A.P."/>
            <person name="Shinohara A."/>
            <person name="Yoshida Y."/>
            <person name="Fujiwara M."/>
            <person name="Mori M."/>
            <person name="Tomita M."/>
            <person name="Arakawa K."/>
        </authorList>
    </citation>
    <scope>NUCLEOTIDE SEQUENCE [LARGE SCALE GENOMIC DNA]</scope>
</reference>
<keyword evidence="3" id="KW-1185">Reference proteome</keyword>
<comment type="caution">
    <text evidence="2">The sequence shown here is derived from an EMBL/GenBank/DDBJ whole genome shotgun (WGS) entry which is preliminary data.</text>
</comment>
<organism evidence="2 3">
    <name type="scientific">Araneus ventricosus</name>
    <name type="common">Orbweaver spider</name>
    <name type="synonym">Epeira ventricosa</name>
    <dbReference type="NCBI Taxonomy" id="182803"/>
    <lineage>
        <taxon>Eukaryota</taxon>
        <taxon>Metazoa</taxon>
        <taxon>Ecdysozoa</taxon>
        <taxon>Arthropoda</taxon>
        <taxon>Chelicerata</taxon>
        <taxon>Arachnida</taxon>
        <taxon>Araneae</taxon>
        <taxon>Araneomorphae</taxon>
        <taxon>Entelegynae</taxon>
        <taxon>Araneoidea</taxon>
        <taxon>Araneidae</taxon>
        <taxon>Araneus</taxon>
    </lineage>
</organism>
<proteinExistence type="predicted"/>
<protein>
    <submittedName>
        <fullName evidence="2">Uncharacterized protein</fullName>
    </submittedName>
</protein>
<evidence type="ECO:0000313" key="2">
    <source>
        <dbReference type="EMBL" id="GBM56577.1"/>
    </source>
</evidence>
<dbReference type="Proteomes" id="UP000499080">
    <property type="component" value="Unassembled WGS sequence"/>
</dbReference>
<dbReference type="AlphaFoldDB" id="A0A4Y2GTV8"/>